<dbReference type="AlphaFoldDB" id="A0A1C3E9X0"/>
<accession>A0A1C3E9X0</accession>
<name>A0A1C3E9X0_9PLAN</name>
<dbReference type="STRING" id="1841610.A6X21_06660"/>
<reference evidence="1 2" key="1">
    <citation type="submission" date="2016-05" db="EMBL/GenBank/DDBJ databases">
        <title>Genomic and physiological characterization of Planctopirus sp. isolated from fresh water lake.</title>
        <authorList>
            <person name="Subhash Y."/>
            <person name="Ramana C."/>
        </authorList>
    </citation>
    <scope>NUCLEOTIDE SEQUENCE [LARGE SCALE GENOMIC DNA]</scope>
    <source>
        <strain evidence="1 2">JC280</strain>
    </source>
</reference>
<gene>
    <name evidence="1" type="ORF">A6X21_06660</name>
</gene>
<sequence>MNQPLALRIVLQPPPAHGIFPDFQRNQLIPFRQRLIRKTARKLLQRIAQLTPVDTGRAQSSWLLAAQQLQPETAANTSTPDLQITEGSIGSLSTITIVNQVPYMPFLELGTSQMSPFAMIRRALLEQIR</sequence>
<proteinExistence type="predicted"/>
<comment type="caution">
    <text evidence="1">The sequence shown here is derived from an EMBL/GenBank/DDBJ whole genome shotgun (WGS) entry which is preliminary data.</text>
</comment>
<evidence type="ECO:0000313" key="1">
    <source>
        <dbReference type="EMBL" id="ODA30014.1"/>
    </source>
</evidence>
<keyword evidence="2" id="KW-1185">Reference proteome</keyword>
<organism evidence="1 2">
    <name type="scientific">Planctopirus hydrillae</name>
    <dbReference type="NCBI Taxonomy" id="1841610"/>
    <lineage>
        <taxon>Bacteria</taxon>
        <taxon>Pseudomonadati</taxon>
        <taxon>Planctomycetota</taxon>
        <taxon>Planctomycetia</taxon>
        <taxon>Planctomycetales</taxon>
        <taxon>Planctomycetaceae</taxon>
        <taxon>Planctopirus</taxon>
    </lineage>
</organism>
<dbReference type="RefSeq" id="WP_068848936.1">
    <property type="nucleotide sequence ID" value="NZ_LYDR01000116.1"/>
</dbReference>
<dbReference type="Proteomes" id="UP000094828">
    <property type="component" value="Unassembled WGS sequence"/>
</dbReference>
<dbReference type="OrthoDB" id="214348at2"/>
<protein>
    <submittedName>
        <fullName evidence="1">Uncharacterized protein</fullName>
    </submittedName>
</protein>
<dbReference type="EMBL" id="LYDR01000116">
    <property type="protein sequence ID" value="ODA30014.1"/>
    <property type="molecule type" value="Genomic_DNA"/>
</dbReference>
<evidence type="ECO:0000313" key="2">
    <source>
        <dbReference type="Proteomes" id="UP000094828"/>
    </source>
</evidence>